<organism evidence="7 8">
    <name type="scientific">Tothia fuscella</name>
    <dbReference type="NCBI Taxonomy" id="1048955"/>
    <lineage>
        <taxon>Eukaryota</taxon>
        <taxon>Fungi</taxon>
        <taxon>Dikarya</taxon>
        <taxon>Ascomycota</taxon>
        <taxon>Pezizomycotina</taxon>
        <taxon>Dothideomycetes</taxon>
        <taxon>Pleosporomycetidae</taxon>
        <taxon>Venturiales</taxon>
        <taxon>Cylindrosympodiaceae</taxon>
        <taxon>Tothia</taxon>
    </lineage>
</organism>
<proteinExistence type="inferred from homology"/>
<accession>A0A9P4NX57</accession>
<comment type="caution">
    <text evidence="7">The sequence shown here is derived from an EMBL/GenBank/DDBJ whole genome shotgun (WGS) entry which is preliminary data.</text>
</comment>
<evidence type="ECO:0000256" key="2">
    <source>
        <dbReference type="ARBA" id="ARBA00022845"/>
    </source>
</evidence>
<dbReference type="SUPFAM" id="SSF55418">
    <property type="entry name" value="eIF4e-like"/>
    <property type="match status" value="1"/>
</dbReference>
<evidence type="ECO:0000256" key="5">
    <source>
        <dbReference type="RuleBase" id="RU004374"/>
    </source>
</evidence>
<dbReference type="GO" id="GO:0016281">
    <property type="term" value="C:eukaryotic translation initiation factor 4F complex"/>
    <property type="evidence" value="ECO:0007669"/>
    <property type="project" value="TreeGrafter"/>
</dbReference>
<dbReference type="InterPro" id="IPR023398">
    <property type="entry name" value="TIF_eIF4e-like"/>
</dbReference>
<dbReference type="Pfam" id="PF01652">
    <property type="entry name" value="IF4E"/>
    <property type="match status" value="1"/>
</dbReference>
<feature type="compositionally biased region" description="Polar residues" evidence="6">
    <location>
        <begin position="1"/>
        <end position="26"/>
    </location>
</feature>
<dbReference type="InterPro" id="IPR001040">
    <property type="entry name" value="TIF_eIF_4E"/>
</dbReference>
<keyword evidence="4 5" id="KW-0648">Protein biosynthesis</keyword>
<dbReference type="Gene3D" id="3.30.760.10">
    <property type="entry name" value="RNA Cap, Translation Initiation Factor Eif4e"/>
    <property type="match status" value="1"/>
</dbReference>
<dbReference type="PANTHER" id="PTHR11960">
    <property type="entry name" value="EUKARYOTIC TRANSLATION INITIATION FACTOR 4E RELATED"/>
    <property type="match status" value="1"/>
</dbReference>
<feature type="region of interest" description="Disordered" evidence="6">
    <location>
        <begin position="1"/>
        <end position="29"/>
    </location>
</feature>
<feature type="region of interest" description="Disordered" evidence="6">
    <location>
        <begin position="58"/>
        <end position="88"/>
    </location>
</feature>
<dbReference type="GO" id="GO:0006417">
    <property type="term" value="P:regulation of translation"/>
    <property type="evidence" value="ECO:0007669"/>
    <property type="project" value="UniProtKB-KW"/>
</dbReference>
<comment type="similarity">
    <text evidence="5">Belongs to the eukaryotic initiation factor 4E family.</text>
</comment>
<reference evidence="7" key="1">
    <citation type="journal article" date="2020" name="Stud. Mycol.">
        <title>101 Dothideomycetes genomes: a test case for predicting lifestyles and emergence of pathogens.</title>
        <authorList>
            <person name="Haridas S."/>
            <person name="Albert R."/>
            <person name="Binder M."/>
            <person name="Bloem J."/>
            <person name="Labutti K."/>
            <person name="Salamov A."/>
            <person name="Andreopoulos B."/>
            <person name="Baker S."/>
            <person name="Barry K."/>
            <person name="Bills G."/>
            <person name="Bluhm B."/>
            <person name="Cannon C."/>
            <person name="Castanera R."/>
            <person name="Culley D."/>
            <person name="Daum C."/>
            <person name="Ezra D."/>
            <person name="Gonzalez J."/>
            <person name="Henrissat B."/>
            <person name="Kuo A."/>
            <person name="Liang C."/>
            <person name="Lipzen A."/>
            <person name="Lutzoni F."/>
            <person name="Magnuson J."/>
            <person name="Mondo S."/>
            <person name="Nolan M."/>
            <person name="Ohm R."/>
            <person name="Pangilinan J."/>
            <person name="Park H.-J."/>
            <person name="Ramirez L."/>
            <person name="Alfaro M."/>
            <person name="Sun H."/>
            <person name="Tritt A."/>
            <person name="Yoshinaga Y."/>
            <person name="Zwiers L.-H."/>
            <person name="Turgeon B."/>
            <person name="Goodwin S."/>
            <person name="Spatafora J."/>
            <person name="Crous P."/>
            <person name="Grigoriev I."/>
        </authorList>
    </citation>
    <scope>NUCLEOTIDE SEQUENCE</scope>
    <source>
        <strain evidence="7">CBS 130266</strain>
    </source>
</reference>
<dbReference type="EMBL" id="MU007018">
    <property type="protein sequence ID" value="KAF2434019.1"/>
    <property type="molecule type" value="Genomic_DNA"/>
</dbReference>
<evidence type="ECO:0000256" key="6">
    <source>
        <dbReference type="SAM" id="MobiDB-lite"/>
    </source>
</evidence>
<gene>
    <name evidence="7" type="ORF">EJ08DRAFT_694048</name>
</gene>
<evidence type="ECO:0000256" key="1">
    <source>
        <dbReference type="ARBA" id="ARBA00022540"/>
    </source>
</evidence>
<name>A0A9P4NX57_9PEZI</name>
<keyword evidence="1 5" id="KW-0396">Initiation factor</keyword>
<keyword evidence="2" id="KW-0810">Translation regulation</keyword>
<dbReference type="PANTHER" id="PTHR11960:SF66">
    <property type="entry name" value="EUKARYOTIC TRANSLATION INITIATION FACTOR 4E TYPE 3"/>
    <property type="match status" value="1"/>
</dbReference>
<keyword evidence="3 5" id="KW-0694">RNA-binding</keyword>
<dbReference type="GO" id="GO:0003743">
    <property type="term" value="F:translation initiation factor activity"/>
    <property type="evidence" value="ECO:0007669"/>
    <property type="project" value="UniProtKB-KW"/>
</dbReference>
<keyword evidence="8" id="KW-1185">Reference proteome</keyword>
<evidence type="ECO:0000313" key="8">
    <source>
        <dbReference type="Proteomes" id="UP000800235"/>
    </source>
</evidence>
<protein>
    <submittedName>
        <fullName evidence="7">Translation initiation factor eIF4e</fullName>
    </submittedName>
</protein>
<dbReference type="OrthoDB" id="17977at2759"/>
<dbReference type="GO" id="GO:0000340">
    <property type="term" value="F:RNA 7-methylguanosine cap binding"/>
    <property type="evidence" value="ECO:0007669"/>
    <property type="project" value="TreeGrafter"/>
</dbReference>
<dbReference type="AlphaFoldDB" id="A0A9P4NX57"/>
<evidence type="ECO:0000313" key="7">
    <source>
        <dbReference type="EMBL" id="KAF2434019.1"/>
    </source>
</evidence>
<sequence length="270" mass="30526">MASTRLPISTTNLPSISEPEASTTDSPARGRAMVAALHRKLRPTYPLVHSWTFWHDRQDRKRSPEPSTNATSTTTTTPSITTSNDVDEGDKKYEDRLVELLELSDVKHFWELFNNFNLKSLPLRDSVHLFKKGVKPLWEDERNVRGGAWTFRVPKEQAAEFWKHVCLLAIGENLQEAVAMDRTAFKDDICGASYSVRFTSILITIWNRDADHEDGIKRILDTVLEQVPEEIVPKPSAYYYKKHSDHAGFSAGGAKKSVADELAKTQGRAE</sequence>
<evidence type="ECO:0000256" key="4">
    <source>
        <dbReference type="ARBA" id="ARBA00022917"/>
    </source>
</evidence>
<evidence type="ECO:0000256" key="3">
    <source>
        <dbReference type="ARBA" id="ARBA00022884"/>
    </source>
</evidence>
<feature type="compositionally biased region" description="Low complexity" evidence="6">
    <location>
        <begin position="65"/>
        <end position="83"/>
    </location>
</feature>
<dbReference type="Proteomes" id="UP000800235">
    <property type="component" value="Unassembled WGS sequence"/>
</dbReference>